<accession>A0A0F9FND4</accession>
<proteinExistence type="predicted"/>
<protein>
    <recommendedName>
        <fullName evidence="3">Phage tail tape measure protein domain-containing protein</fullName>
    </recommendedName>
</protein>
<feature type="coiled-coil region" evidence="1">
    <location>
        <begin position="85"/>
        <end position="137"/>
    </location>
</feature>
<dbReference type="AlphaFoldDB" id="A0A0F9FND4"/>
<evidence type="ECO:0000313" key="2">
    <source>
        <dbReference type="EMBL" id="KKL58795.1"/>
    </source>
</evidence>
<sequence>MAIDRGSLDYRIRVSDAYSRPIQRFRRELLKARNTALAVKQDLAGVNASIAAVGTASARAGAKTVALTADQRAHWKAVQDGARRAATAQRLRARANKDIAREEIRRLKAGKRALEAREKAEKRAADARKRAAREAEAAARRAVINQRRLGRELDRTKRKSGQLFLAFKRLAGVFVGFQIIRFGVDSFREMISMGIRFNRVMEDSRIGIAAMIGTLAGIPDAQGKPLEGAQKFNAALVLTDSILEKIRKRSLATTATFPQLIEAFQAGVAPGLEAGVSIEDIILITERISQAAAGLRIQQNQLNEEIRSLLRGTAQARTSLVASILFGGAKNANELIREAKRVGKVGPVIIERLKLLGIA</sequence>
<dbReference type="EMBL" id="LAZR01029698">
    <property type="protein sequence ID" value="KKL58795.1"/>
    <property type="molecule type" value="Genomic_DNA"/>
</dbReference>
<reference evidence="2" key="1">
    <citation type="journal article" date="2015" name="Nature">
        <title>Complex archaea that bridge the gap between prokaryotes and eukaryotes.</title>
        <authorList>
            <person name="Spang A."/>
            <person name="Saw J.H."/>
            <person name="Jorgensen S.L."/>
            <person name="Zaremba-Niedzwiedzka K."/>
            <person name="Martijn J."/>
            <person name="Lind A.E."/>
            <person name="van Eijk R."/>
            <person name="Schleper C."/>
            <person name="Guy L."/>
            <person name="Ettema T.J."/>
        </authorList>
    </citation>
    <scope>NUCLEOTIDE SEQUENCE</scope>
</reference>
<comment type="caution">
    <text evidence="2">The sequence shown here is derived from an EMBL/GenBank/DDBJ whole genome shotgun (WGS) entry which is preliminary data.</text>
</comment>
<evidence type="ECO:0000256" key="1">
    <source>
        <dbReference type="SAM" id="Coils"/>
    </source>
</evidence>
<name>A0A0F9FND4_9ZZZZ</name>
<gene>
    <name evidence="2" type="ORF">LCGC14_2221790</name>
</gene>
<organism evidence="2">
    <name type="scientific">marine sediment metagenome</name>
    <dbReference type="NCBI Taxonomy" id="412755"/>
    <lineage>
        <taxon>unclassified sequences</taxon>
        <taxon>metagenomes</taxon>
        <taxon>ecological metagenomes</taxon>
    </lineage>
</organism>
<feature type="non-terminal residue" evidence="2">
    <location>
        <position position="359"/>
    </location>
</feature>
<keyword evidence="1" id="KW-0175">Coiled coil</keyword>
<evidence type="ECO:0008006" key="3">
    <source>
        <dbReference type="Google" id="ProtNLM"/>
    </source>
</evidence>